<sequence length="282" mass="32349">MEPEAGGGERPTYRKPYPAYIDQIPLSQGFMVPNFTLFNGEDPHASSVEHIGKFSIQCITIENNPLLKLRLFENSLSGQAFTLYISLPANSVQTWEQMENVFHDYYFRIQPEVTISDLAALKQSKDEHAQDFITWFRKLKMKCRILMEERHFIQMAQIALKISLRKRFDGMLFGDLAELADKASKYEELLKEEQQKRNSSKGIYYKTPSSSIHLVEVESEEDTEGSEEREIAVAEMAKLKHPISCKALTKPPKDQKPPPFTGGFVPNKPTQNKVYSFYLNKG</sequence>
<organism evidence="3 4">
    <name type="scientific">Prunus mume</name>
    <name type="common">Japanese apricot</name>
    <name type="synonym">Armeniaca mume</name>
    <dbReference type="NCBI Taxonomy" id="102107"/>
    <lineage>
        <taxon>Eukaryota</taxon>
        <taxon>Viridiplantae</taxon>
        <taxon>Streptophyta</taxon>
        <taxon>Embryophyta</taxon>
        <taxon>Tracheophyta</taxon>
        <taxon>Spermatophyta</taxon>
        <taxon>Magnoliopsida</taxon>
        <taxon>eudicotyledons</taxon>
        <taxon>Gunneridae</taxon>
        <taxon>Pentapetalae</taxon>
        <taxon>rosids</taxon>
        <taxon>fabids</taxon>
        <taxon>Rosales</taxon>
        <taxon>Rosaceae</taxon>
        <taxon>Amygdaloideae</taxon>
        <taxon>Amygdaleae</taxon>
        <taxon>Prunus</taxon>
    </lineage>
</organism>
<dbReference type="Proteomes" id="UP000694861">
    <property type="component" value="Linkage group LG5"/>
</dbReference>
<reference evidence="4" key="2">
    <citation type="submission" date="2025-08" db="UniProtKB">
        <authorList>
            <consortium name="RefSeq"/>
        </authorList>
    </citation>
    <scope>IDENTIFICATION</scope>
</reference>
<accession>A0ABM1LQJ5</accession>
<feature type="domain" description="Retrotransposon gag" evidence="2">
    <location>
        <begin position="71"/>
        <end position="154"/>
    </location>
</feature>
<dbReference type="InterPro" id="IPR005162">
    <property type="entry name" value="Retrotrans_gag_dom"/>
</dbReference>
<evidence type="ECO:0000256" key="1">
    <source>
        <dbReference type="SAM" id="MobiDB-lite"/>
    </source>
</evidence>
<keyword evidence="3" id="KW-1185">Reference proteome</keyword>
<evidence type="ECO:0000313" key="3">
    <source>
        <dbReference type="Proteomes" id="UP000694861"/>
    </source>
</evidence>
<reference evidence="3" key="1">
    <citation type="journal article" date="2012" name="Nat. Commun.">
        <title>The genome of Prunus mume.</title>
        <authorList>
            <person name="Zhang Q."/>
            <person name="Chen W."/>
            <person name="Sun L."/>
            <person name="Zhao F."/>
            <person name="Huang B."/>
            <person name="Yang W."/>
            <person name="Tao Y."/>
            <person name="Wang J."/>
            <person name="Yuan Z."/>
            <person name="Fan G."/>
            <person name="Xing Z."/>
            <person name="Han C."/>
            <person name="Pan H."/>
            <person name="Zhong X."/>
            <person name="Shi W."/>
            <person name="Liang X."/>
            <person name="Du D."/>
            <person name="Sun F."/>
            <person name="Xu Z."/>
            <person name="Hao R."/>
            <person name="Lv T."/>
            <person name="Lv Y."/>
            <person name="Zheng Z."/>
            <person name="Sun M."/>
            <person name="Luo L."/>
            <person name="Cai M."/>
            <person name="Gao Y."/>
            <person name="Wang J."/>
            <person name="Yin Y."/>
            <person name="Xu X."/>
            <person name="Cheng T."/>
            <person name="Wang J."/>
        </authorList>
    </citation>
    <scope>NUCLEOTIDE SEQUENCE [LARGE SCALE GENOMIC DNA]</scope>
</reference>
<dbReference type="RefSeq" id="XP_016649672.1">
    <property type="nucleotide sequence ID" value="XM_016794186.1"/>
</dbReference>
<evidence type="ECO:0000313" key="4">
    <source>
        <dbReference type="RefSeq" id="XP_016649672.1"/>
    </source>
</evidence>
<dbReference type="PANTHER" id="PTHR33223">
    <property type="entry name" value="CCHC-TYPE DOMAIN-CONTAINING PROTEIN"/>
    <property type="match status" value="1"/>
</dbReference>
<protein>
    <submittedName>
        <fullName evidence="4">Uncharacterized protein LOC107881103</fullName>
    </submittedName>
</protein>
<dbReference type="Pfam" id="PF03732">
    <property type="entry name" value="Retrotrans_gag"/>
    <property type="match status" value="1"/>
</dbReference>
<evidence type="ECO:0000259" key="2">
    <source>
        <dbReference type="Pfam" id="PF03732"/>
    </source>
</evidence>
<feature type="region of interest" description="Disordered" evidence="1">
    <location>
        <begin position="246"/>
        <end position="270"/>
    </location>
</feature>
<dbReference type="PANTHER" id="PTHR33223:SF11">
    <property type="entry name" value="ELEMENT PROTEIN, PUTATIVE-RELATED"/>
    <property type="match status" value="1"/>
</dbReference>
<dbReference type="GeneID" id="107881103"/>
<name>A0ABM1LQJ5_PRUMU</name>
<proteinExistence type="predicted"/>
<gene>
    <name evidence="4" type="primary">LOC107881103</name>
</gene>